<keyword evidence="2" id="KW-0472">Membrane</keyword>
<name>A0A2K3LX27_TRIPR</name>
<gene>
    <name evidence="3" type="ORF">L195_g039128</name>
</gene>
<feature type="region of interest" description="Disordered" evidence="1">
    <location>
        <begin position="1"/>
        <end position="31"/>
    </location>
</feature>
<proteinExistence type="predicted"/>
<sequence length="83" mass="9159">GWNSLRSPPSQSLSTVLIPNPNPSPPSDFPNPQPSTFQFFLIPFYLQSKFSSDALFLFVAAVMAFVGITIQNGESSVERLRLN</sequence>
<dbReference type="Proteomes" id="UP000236291">
    <property type="component" value="Unassembled WGS sequence"/>
</dbReference>
<feature type="transmembrane region" description="Helical" evidence="2">
    <location>
        <begin position="54"/>
        <end position="73"/>
    </location>
</feature>
<evidence type="ECO:0000313" key="3">
    <source>
        <dbReference type="EMBL" id="PNX83090.1"/>
    </source>
</evidence>
<keyword evidence="2" id="KW-1133">Transmembrane helix</keyword>
<evidence type="ECO:0000256" key="1">
    <source>
        <dbReference type="SAM" id="MobiDB-lite"/>
    </source>
</evidence>
<reference evidence="3 4" key="1">
    <citation type="journal article" date="2014" name="Am. J. Bot.">
        <title>Genome assembly and annotation for red clover (Trifolium pratense; Fabaceae).</title>
        <authorList>
            <person name="Istvanek J."/>
            <person name="Jaros M."/>
            <person name="Krenek A."/>
            <person name="Repkova J."/>
        </authorList>
    </citation>
    <scope>NUCLEOTIDE SEQUENCE [LARGE SCALE GENOMIC DNA]</scope>
    <source>
        <strain evidence="4">cv. Tatra</strain>
        <tissue evidence="3">Young leaves</tissue>
    </source>
</reference>
<dbReference type="EMBL" id="ASHM01043348">
    <property type="protein sequence ID" value="PNX83090.1"/>
    <property type="molecule type" value="Genomic_DNA"/>
</dbReference>
<evidence type="ECO:0000313" key="4">
    <source>
        <dbReference type="Proteomes" id="UP000236291"/>
    </source>
</evidence>
<feature type="compositionally biased region" description="Polar residues" evidence="1">
    <location>
        <begin position="1"/>
        <end position="17"/>
    </location>
</feature>
<protein>
    <submittedName>
        <fullName evidence="3">Uncharacterized protein</fullName>
    </submittedName>
</protein>
<reference evidence="3 4" key="2">
    <citation type="journal article" date="2017" name="Front. Plant Sci.">
        <title>Gene Classification and Mining of Molecular Markers Useful in Red Clover (Trifolium pratense) Breeding.</title>
        <authorList>
            <person name="Istvanek J."/>
            <person name="Dluhosova J."/>
            <person name="Dluhos P."/>
            <person name="Patkova L."/>
            <person name="Nedelnik J."/>
            <person name="Repkova J."/>
        </authorList>
    </citation>
    <scope>NUCLEOTIDE SEQUENCE [LARGE SCALE GENOMIC DNA]</scope>
    <source>
        <strain evidence="4">cv. Tatra</strain>
        <tissue evidence="3">Young leaves</tissue>
    </source>
</reference>
<organism evidence="3 4">
    <name type="scientific">Trifolium pratense</name>
    <name type="common">Red clover</name>
    <dbReference type="NCBI Taxonomy" id="57577"/>
    <lineage>
        <taxon>Eukaryota</taxon>
        <taxon>Viridiplantae</taxon>
        <taxon>Streptophyta</taxon>
        <taxon>Embryophyta</taxon>
        <taxon>Tracheophyta</taxon>
        <taxon>Spermatophyta</taxon>
        <taxon>Magnoliopsida</taxon>
        <taxon>eudicotyledons</taxon>
        <taxon>Gunneridae</taxon>
        <taxon>Pentapetalae</taxon>
        <taxon>rosids</taxon>
        <taxon>fabids</taxon>
        <taxon>Fabales</taxon>
        <taxon>Fabaceae</taxon>
        <taxon>Papilionoideae</taxon>
        <taxon>50 kb inversion clade</taxon>
        <taxon>NPAAA clade</taxon>
        <taxon>Hologalegina</taxon>
        <taxon>IRL clade</taxon>
        <taxon>Trifolieae</taxon>
        <taxon>Trifolium</taxon>
    </lineage>
</organism>
<accession>A0A2K3LX27</accession>
<feature type="compositionally biased region" description="Pro residues" evidence="1">
    <location>
        <begin position="20"/>
        <end position="31"/>
    </location>
</feature>
<evidence type="ECO:0000256" key="2">
    <source>
        <dbReference type="SAM" id="Phobius"/>
    </source>
</evidence>
<dbReference type="AlphaFoldDB" id="A0A2K3LX27"/>
<comment type="caution">
    <text evidence="3">The sequence shown here is derived from an EMBL/GenBank/DDBJ whole genome shotgun (WGS) entry which is preliminary data.</text>
</comment>
<feature type="non-terminal residue" evidence="3">
    <location>
        <position position="1"/>
    </location>
</feature>
<keyword evidence="2" id="KW-0812">Transmembrane</keyword>